<dbReference type="AlphaFoldDB" id="A0ABD2XCW4"/>
<proteinExistence type="predicted"/>
<keyword evidence="1" id="KW-1133">Transmembrane helix</keyword>
<keyword evidence="1" id="KW-0472">Membrane</keyword>
<comment type="caution">
    <text evidence="2">The sequence shown here is derived from an EMBL/GenBank/DDBJ whole genome shotgun (WGS) entry which is preliminary data.</text>
</comment>
<reference evidence="2 3" key="1">
    <citation type="journal article" date="2024" name="bioRxiv">
        <title>A reference genome for Trichogramma kaykai: A tiny desert-dwelling parasitoid wasp with competing sex-ratio distorters.</title>
        <authorList>
            <person name="Culotta J."/>
            <person name="Lindsey A.R."/>
        </authorList>
    </citation>
    <scope>NUCLEOTIDE SEQUENCE [LARGE SCALE GENOMIC DNA]</scope>
    <source>
        <strain evidence="2 3">KSX58</strain>
    </source>
</reference>
<gene>
    <name evidence="2" type="ORF">TKK_004242</name>
</gene>
<protein>
    <submittedName>
        <fullName evidence="2">Uncharacterized protein</fullName>
    </submittedName>
</protein>
<keyword evidence="3" id="KW-1185">Reference proteome</keyword>
<accession>A0ABD2XCW4</accession>
<dbReference type="Proteomes" id="UP001627154">
    <property type="component" value="Unassembled WGS sequence"/>
</dbReference>
<sequence>METTIHSRAAATLDIICPTRDIICFVATRIRYIIIHWRQPVYKPSNEDERVKTPTYACVFAAPVPTSVPNMKTDINSVESYYVPYTSAKPVQNECRRTRESNRFQLLHRPALTIFIIGRRRIYKLSRALDSPIHIQDSFGRFRSVLEKICKYKHKQQRQQQHVASPPRRRHAAAAAAALIVVLNIFNTCLAWTSFMRTSTCAINETKTK</sequence>
<keyword evidence="1" id="KW-0812">Transmembrane</keyword>
<evidence type="ECO:0000256" key="1">
    <source>
        <dbReference type="SAM" id="Phobius"/>
    </source>
</evidence>
<organism evidence="2 3">
    <name type="scientific">Trichogramma kaykai</name>
    <dbReference type="NCBI Taxonomy" id="54128"/>
    <lineage>
        <taxon>Eukaryota</taxon>
        <taxon>Metazoa</taxon>
        <taxon>Ecdysozoa</taxon>
        <taxon>Arthropoda</taxon>
        <taxon>Hexapoda</taxon>
        <taxon>Insecta</taxon>
        <taxon>Pterygota</taxon>
        <taxon>Neoptera</taxon>
        <taxon>Endopterygota</taxon>
        <taxon>Hymenoptera</taxon>
        <taxon>Apocrita</taxon>
        <taxon>Proctotrupomorpha</taxon>
        <taxon>Chalcidoidea</taxon>
        <taxon>Trichogrammatidae</taxon>
        <taxon>Trichogramma</taxon>
    </lineage>
</organism>
<name>A0ABD2XCW4_9HYME</name>
<feature type="transmembrane region" description="Helical" evidence="1">
    <location>
        <begin position="172"/>
        <end position="195"/>
    </location>
</feature>
<evidence type="ECO:0000313" key="2">
    <source>
        <dbReference type="EMBL" id="KAL3403112.1"/>
    </source>
</evidence>
<dbReference type="EMBL" id="JBJJXI010000032">
    <property type="protein sequence ID" value="KAL3403112.1"/>
    <property type="molecule type" value="Genomic_DNA"/>
</dbReference>
<evidence type="ECO:0000313" key="3">
    <source>
        <dbReference type="Proteomes" id="UP001627154"/>
    </source>
</evidence>